<evidence type="ECO:0000256" key="2">
    <source>
        <dbReference type="ARBA" id="ARBA00022475"/>
    </source>
</evidence>
<feature type="transmembrane region" description="Helical" evidence="8">
    <location>
        <begin position="270"/>
        <end position="289"/>
    </location>
</feature>
<keyword evidence="4 8" id="KW-0812">Transmembrane</keyword>
<protein>
    <submittedName>
        <fullName evidence="9">DUF2029 domain-containing protein</fullName>
    </submittedName>
</protein>
<evidence type="ECO:0000256" key="5">
    <source>
        <dbReference type="ARBA" id="ARBA00022989"/>
    </source>
</evidence>
<sequence>MKALSSKFSYNYKLLFFFVIFTIFFILLEINNNRYWQSDFEVYYKSANRFLNSQLLYRPGEDGFYRYKYSPVASLLFIPFALVPFEIAKIFYSFFISLLMYLNLIISIKLFKSYTKNSISKYHLFYIVFFIVLSMFSHYFRELHLGQVNILILFLILYSLIVNNKNTLLSSVLIALSGFIKPYFLIFILYFIFEKQFKQVLYIVFSSIVLFFTPLFNYNFNNLMTNYYYWYLELKLEILRESEIGNIENVSIFTFFDKYLGYFFIINNKIVHLFVLIILGLFVSWYLILTAKNLPKSQKIKFDYSMLCALIPILVSNGRSIYIFLFPLVYLISISNIYKNMVFLIVFCFSCICIGLNFGEGVILSQWIKNFYLMPFAGLMLIFLSVFIIKDKKLLTIK</sequence>
<feature type="transmembrane region" description="Helical" evidence="8">
    <location>
        <begin position="371"/>
        <end position="389"/>
    </location>
</feature>
<evidence type="ECO:0000256" key="7">
    <source>
        <dbReference type="ARBA" id="ARBA00024033"/>
    </source>
</evidence>
<comment type="similarity">
    <text evidence="7">Belongs to the glycosyltransferase 87 family.</text>
</comment>
<evidence type="ECO:0000256" key="8">
    <source>
        <dbReference type="SAM" id="Phobius"/>
    </source>
</evidence>
<accession>A0A369KME9</accession>
<keyword evidence="2" id="KW-1003">Cell membrane</keyword>
<feature type="transmembrane region" description="Helical" evidence="8">
    <location>
        <begin position="12"/>
        <end position="30"/>
    </location>
</feature>
<feature type="transmembrane region" description="Helical" evidence="8">
    <location>
        <begin position="91"/>
        <end position="111"/>
    </location>
</feature>
<feature type="transmembrane region" description="Helical" evidence="8">
    <location>
        <begin position="169"/>
        <end position="193"/>
    </location>
</feature>
<dbReference type="Proteomes" id="UP000253934">
    <property type="component" value="Unassembled WGS sequence"/>
</dbReference>
<evidence type="ECO:0000256" key="3">
    <source>
        <dbReference type="ARBA" id="ARBA00022679"/>
    </source>
</evidence>
<dbReference type="AlphaFoldDB" id="A0A369KME9"/>
<keyword evidence="5 8" id="KW-1133">Transmembrane helix</keyword>
<feature type="transmembrane region" description="Helical" evidence="8">
    <location>
        <begin position="199"/>
        <end position="220"/>
    </location>
</feature>
<keyword evidence="10" id="KW-1185">Reference proteome</keyword>
<dbReference type="GO" id="GO:0016758">
    <property type="term" value="F:hexosyltransferase activity"/>
    <property type="evidence" value="ECO:0007669"/>
    <property type="project" value="InterPro"/>
</dbReference>
<evidence type="ECO:0000256" key="1">
    <source>
        <dbReference type="ARBA" id="ARBA00004651"/>
    </source>
</evidence>
<dbReference type="GO" id="GO:0005886">
    <property type="term" value="C:plasma membrane"/>
    <property type="evidence" value="ECO:0007669"/>
    <property type="project" value="UniProtKB-SubCell"/>
</dbReference>
<keyword evidence="6 8" id="KW-0472">Membrane</keyword>
<proteinExistence type="inferred from homology"/>
<feature type="transmembrane region" description="Helical" evidence="8">
    <location>
        <begin position="341"/>
        <end position="359"/>
    </location>
</feature>
<dbReference type="InterPro" id="IPR018584">
    <property type="entry name" value="GT87"/>
</dbReference>
<reference evidence="9" key="1">
    <citation type="submission" date="2018-04" db="EMBL/GenBank/DDBJ databases">
        <title>Draft genome sequence of the Candidatus Spirobacillus cienkowskii, a pathogen of freshwater Daphnia species, reconstructed from hemolymph metagenomic reads.</title>
        <authorList>
            <person name="Bresciani L."/>
            <person name="Lemos L.N."/>
            <person name="Wale N."/>
            <person name="Lin J.Y."/>
            <person name="Fernandes G.R."/>
            <person name="Duffy M.A."/>
            <person name="Rodrigues J.M."/>
        </authorList>
    </citation>
    <scope>NUCLEOTIDE SEQUENCE [LARGE SCALE GENOMIC DNA]</scope>
    <source>
        <strain evidence="9">Binning01</strain>
    </source>
</reference>
<comment type="caution">
    <text evidence="9">The sequence shown here is derived from an EMBL/GenBank/DDBJ whole genome shotgun (WGS) entry which is preliminary data.</text>
</comment>
<evidence type="ECO:0000313" key="9">
    <source>
        <dbReference type="EMBL" id="RDB35829.1"/>
    </source>
</evidence>
<dbReference type="Pfam" id="PF09594">
    <property type="entry name" value="GT87"/>
    <property type="match status" value="1"/>
</dbReference>
<feature type="transmembrane region" description="Helical" evidence="8">
    <location>
        <begin position="146"/>
        <end position="162"/>
    </location>
</feature>
<feature type="transmembrane region" description="Helical" evidence="8">
    <location>
        <begin position="309"/>
        <end position="332"/>
    </location>
</feature>
<gene>
    <name evidence="9" type="ORF">DCC88_08285</name>
</gene>
<evidence type="ECO:0000313" key="10">
    <source>
        <dbReference type="Proteomes" id="UP000253934"/>
    </source>
</evidence>
<dbReference type="EMBL" id="QOVW01000074">
    <property type="protein sequence ID" value="RDB35829.1"/>
    <property type="molecule type" value="Genomic_DNA"/>
</dbReference>
<feature type="transmembrane region" description="Helical" evidence="8">
    <location>
        <begin position="123"/>
        <end position="140"/>
    </location>
</feature>
<evidence type="ECO:0000256" key="4">
    <source>
        <dbReference type="ARBA" id="ARBA00022692"/>
    </source>
</evidence>
<name>A0A369KME9_9BACT</name>
<organism evidence="9 10">
    <name type="scientific">Spirobacillus cienkowskii</name>
    <dbReference type="NCBI Taxonomy" id="495820"/>
    <lineage>
        <taxon>Bacteria</taxon>
        <taxon>Pseudomonadati</taxon>
        <taxon>Bdellovibrionota</taxon>
        <taxon>Oligoflexia</taxon>
        <taxon>Silvanigrellales</taxon>
        <taxon>Spirobacillus</taxon>
    </lineage>
</organism>
<comment type="subcellular location">
    <subcellularLocation>
        <location evidence="1">Cell membrane</location>
        <topology evidence="1">Multi-pass membrane protein</topology>
    </subcellularLocation>
</comment>
<keyword evidence="3" id="KW-0808">Transferase</keyword>
<evidence type="ECO:0000256" key="6">
    <source>
        <dbReference type="ARBA" id="ARBA00023136"/>
    </source>
</evidence>